<dbReference type="PRINTS" id="PR00038">
    <property type="entry name" value="HTHLUXR"/>
</dbReference>
<evidence type="ECO:0000313" key="4">
    <source>
        <dbReference type="EMBL" id="MDR0181993.1"/>
    </source>
</evidence>
<evidence type="ECO:0000259" key="3">
    <source>
        <dbReference type="PROSITE" id="PS50043"/>
    </source>
</evidence>
<accession>A0ABU1C9X6</accession>
<gene>
    <name evidence="4" type="ORF">P8609_03280</name>
</gene>
<dbReference type="EMBL" id="JARUHG010000001">
    <property type="protein sequence ID" value="MDR0181993.1"/>
    <property type="molecule type" value="Genomic_DNA"/>
</dbReference>
<dbReference type="InterPro" id="IPR041664">
    <property type="entry name" value="AAA_16"/>
</dbReference>
<dbReference type="InterPro" id="IPR000792">
    <property type="entry name" value="Tscrpt_reg_LuxR_C"/>
</dbReference>
<sequence>MSGAARRSSQFLNRIEERGALSHLVERVRASQSQVLVLRGEAGSGKTSLLRQLSEEATGARVIWATGVESEMELAFAGLHALCVPFLDRMGRLPQPQHEALRKAFGLSAGPPPERFLVGLAVLGLLAEAAEDQPIVCVVDDAHWLDQMSSETLKFVARRLLAERVGLIFSVREQGGETVLAGLPDLVLKGLDLEHATLLLENALSGPLDEQVKARILDETRGNPLALIELPRGMTPAELAGGFAFPAPRNLTKRIERSFIRRFERLPRDSRLLLLLAAAEPIGDVALLWRAADRLGIGTDAAAMAESAGLLDLGMRVRFPHPLVRSAVYAASELDDRRKAHRALAEVTDPALDPDRRAWHRANATSRPEEEVAAEMVQSAGRAQARGGLAAAAAFLERASELTPDPTVRVTRALDAAEAKLEAGDFASASRLLASAGLGSLGVFERGRLERLRAQLVFATRRGADSSALLCDAARRLEPLDAAIARETYVEAISAAMFAGGLGPGPHEREIAQRAGAMTMTSPTSVADMLLNGLVVRFTEGYSASISPLIAALQTLKEVCDHEKHQRWLWIGCRLAQELWDDHLWHALAQRGVQIGRATGRISLLANATNHLAAFHVHAGDLSTAQALIDEVDLIEQATGLPSLKYSAALLAATRGEQREMQIMWDTLLQNAAMRGEGQALTTFWCVSARLHNGCGEYDKALHNARRACEREDTAISYGWALAEYIEAAIRVGSERDAASALDCLIERTRSCGTEWSLGVEARCRGLLSGDEGAYRSSIEHLARSRAGVDLARSQLCYGEWLRRENRRSDAREPLRHAYESFKRMGASAFAERSRRELLATGEMVRKRVLTRKEALTPQEMHVALMARDGHTNSEIGARFYISPRTVEYHLHKVFQKLEIPGRRDLREALAKEGYASGVD</sequence>
<comment type="caution">
    <text evidence="4">The sequence shown here is derived from an EMBL/GenBank/DDBJ whole genome shotgun (WGS) entry which is preliminary data.</text>
</comment>
<proteinExistence type="predicted"/>
<dbReference type="InterPro" id="IPR036388">
    <property type="entry name" value="WH-like_DNA-bd_sf"/>
</dbReference>
<dbReference type="CDD" id="cd06170">
    <property type="entry name" value="LuxR_C_like"/>
    <property type="match status" value="1"/>
</dbReference>
<keyword evidence="2" id="KW-0067">ATP-binding</keyword>
<dbReference type="PANTHER" id="PTHR16305">
    <property type="entry name" value="TESTICULAR SOLUBLE ADENYLYL CYCLASE"/>
    <property type="match status" value="1"/>
</dbReference>
<dbReference type="RefSeq" id="WP_309261154.1">
    <property type="nucleotide sequence ID" value="NZ_JARUHG010000001.1"/>
</dbReference>
<keyword evidence="5" id="KW-1185">Reference proteome</keyword>
<dbReference type="SMART" id="SM00421">
    <property type="entry name" value="HTH_LUXR"/>
    <property type="match status" value="1"/>
</dbReference>
<dbReference type="Pfam" id="PF00196">
    <property type="entry name" value="GerE"/>
    <property type="match status" value="1"/>
</dbReference>
<dbReference type="Gene3D" id="1.10.10.10">
    <property type="entry name" value="Winged helix-like DNA-binding domain superfamily/Winged helix DNA-binding domain"/>
    <property type="match status" value="1"/>
</dbReference>
<evidence type="ECO:0000256" key="1">
    <source>
        <dbReference type="ARBA" id="ARBA00022741"/>
    </source>
</evidence>
<reference evidence="4 5" key="1">
    <citation type="submission" date="2023-04" db="EMBL/GenBank/DDBJ databases">
        <title>Lysobacter sp. strain UC isolated from soil sample.</title>
        <authorList>
            <person name="Choksket S."/>
            <person name="Harshvardhan F."/>
            <person name="Rana R."/>
            <person name="Patil P.B."/>
            <person name="Korpole S."/>
        </authorList>
    </citation>
    <scope>NUCLEOTIDE SEQUENCE [LARGE SCALE GENOMIC DNA]</scope>
    <source>
        <strain evidence="4 5">UC</strain>
    </source>
</reference>
<dbReference type="InterPro" id="IPR027417">
    <property type="entry name" value="P-loop_NTPase"/>
</dbReference>
<organism evidence="4 5">
    <name type="scientific">Lysobacter arvi</name>
    <dbReference type="NCBI Taxonomy" id="3038776"/>
    <lineage>
        <taxon>Bacteria</taxon>
        <taxon>Pseudomonadati</taxon>
        <taxon>Pseudomonadota</taxon>
        <taxon>Gammaproteobacteria</taxon>
        <taxon>Lysobacterales</taxon>
        <taxon>Lysobacteraceae</taxon>
        <taxon>Lysobacter</taxon>
    </lineage>
</organism>
<name>A0ABU1C9X6_9GAMM</name>
<dbReference type="InterPro" id="IPR016032">
    <property type="entry name" value="Sig_transdc_resp-reg_C-effctor"/>
</dbReference>
<dbReference type="Gene3D" id="3.40.50.300">
    <property type="entry name" value="P-loop containing nucleotide triphosphate hydrolases"/>
    <property type="match status" value="1"/>
</dbReference>
<keyword evidence="1" id="KW-0547">Nucleotide-binding</keyword>
<dbReference type="PANTHER" id="PTHR16305:SF35">
    <property type="entry name" value="TRANSCRIPTIONAL ACTIVATOR DOMAIN"/>
    <property type="match status" value="1"/>
</dbReference>
<evidence type="ECO:0000313" key="5">
    <source>
        <dbReference type="Proteomes" id="UP001233535"/>
    </source>
</evidence>
<dbReference type="Pfam" id="PF13191">
    <property type="entry name" value="AAA_16"/>
    <property type="match status" value="1"/>
</dbReference>
<dbReference type="SUPFAM" id="SSF52540">
    <property type="entry name" value="P-loop containing nucleoside triphosphate hydrolases"/>
    <property type="match status" value="1"/>
</dbReference>
<dbReference type="SUPFAM" id="SSF46894">
    <property type="entry name" value="C-terminal effector domain of the bipartite response regulators"/>
    <property type="match status" value="1"/>
</dbReference>
<feature type="domain" description="HTH luxR-type" evidence="3">
    <location>
        <begin position="849"/>
        <end position="914"/>
    </location>
</feature>
<protein>
    <submittedName>
        <fullName evidence="4">AAA family ATPase</fullName>
    </submittedName>
</protein>
<dbReference type="Proteomes" id="UP001233535">
    <property type="component" value="Unassembled WGS sequence"/>
</dbReference>
<dbReference type="PROSITE" id="PS50043">
    <property type="entry name" value="HTH_LUXR_2"/>
    <property type="match status" value="1"/>
</dbReference>
<evidence type="ECO:0000256" key="2">
    <source>
        <dbReference type="ARBA" id="ARBA00022840"/>
    </source>
</evidence>